<name>A0A367ZGN6_9BACT</name>
<accession>A0A367ZGN6</accession>
<sequence>MMTTRQIRWLFPLVALGCFLGIAPQLLGLALEYNRNGEVYLLLGDGLYKGVYRLSDPAGEGLKLGYLYNPGSSAGIAVDLYRTVYTFSEKVGKTYTLLNVNIPRQVLDDGVTANQADWGYHAYIHYDHRGTGETTKPVYRTGPAGRAIRAHSGTWPYFTSGGPGTPIPPPAGNPLPIINGVQDPVFPGRNWYSIPNGAWYSSWQTVSAVGKFPVSYKVFKDSMEGRSHEWKLNIWKDGMVGPQETNTVGTSYDVKWTRKILNGCLDGCGGASGSGSGDAKPMFTSLAFMPPVGGSPSRTYFYSREEDSSFYTITLAVGAGLPANYIPTPGNPLIGYPADVASPTAKGTRWLGVSLRDRTTDFVYCLGSRVIGEWYKQCTAKDPPPGFSIEAVTVSNQWNQQGGIVFAYDKTQGLVYKFIRKENQSPPISSLDFETLDLGSDIDDIKADGFGSLYFAKTVREPSPADPRTVFNPDTDVIDVIGDSIYPSVVFGRAIFAQKFTKTVFERRITDGKTRPVGEKAIGYKYFARSFRMPGAAWPVLSKAPFTNFGANLIATGGVWLGWTVAGPQYVDNLSPPNLTQLAAINIPTPPKPLAFPGYVSHLDLIGPYKDPPKEKPEELSTNQGAGLLPENTELEPSTDYWFMVENYPLSPVQQNPLEQPDWDGDGFTGGFVTTITNPNSSSNPSDPGRIFYRWRLWQVSYLNLDPSVKEKESIATPTPDPETPPPTYPNPTDMDHSYLFYSPVGGKYILTCQATYDWFNFDEMPFGTMYADRFKYAKYGTKALSVGKQAQISKILNDPRFKFMNQATMSAYLDEIIPDDTWAAIPICVAFKDVIPTAPVELAPIERCDNKSKANDDAYWCNHDAEGYHGILAGREYGWRMAIASQANIFFPIDQYPNPNPTAGYPTPGFNYVAKQLLDPNSPYFVNSDPNYVFRNLKGDLRWKNDSATFEGYIIAKYPNGTEQKRMIFGQNTVQSTVATYSFGVIDLPSDPEYYTLVITAKRVAQYLMYTKRTKILADGTKIEYFVGSRWYDRPITITASTKILAIDNSAPTLDQEFTMPRNLFAFTGEPLAEGIGPAGRANPGAIKFVVRDNNPWENSNREGLSIAQSEANAAYNATILRDHPKDSRYNLKPVFSRARRWTNLSYSTNQPGNHAVNLVPATTGFEDYNTYGRGANPDTFLSFMALNTPRGAFATYEDTADSFMQFTIPIDKLFFGPGQTRNVPLNYANNTPGYAPLPF</sequence>
<reference evidence="2 3" key="1">
    <citation type="submission" date="2018-05" db="EMBL/GenBank/DDBJ databases">
        <title>A metagenomic window into the 2 km-deep terrestrial subsurface aquifer revealed taxonomically and functionally diverse microbial community comprising novel uncultured bacterial lineages.</title>
        <authorList>
            <person name="Kadnikov V.V."/>
            <person name="Mardanov A.V."/>
            <person name="Beletsky A.V."/>
            <person name="Banks D."/>
            <person name="Pimenov N.V."/>
            <person name="Frank Y.A."/>
            <person name="Karnachuk O.V."/>
            <person name="Ravin N.V."/>
        </authorList>
    </citation>
    <scope>NUCLEOTIDE SEQUENCE [LARGE SCALE GENOMIC DNA]</scope>
    <source>
        <strain evidence="2">BY5</strain>
    </source>
</reference>
<evidence type="ECO:0000313" key="2">
    <source>
        <dbReference type="EMBL" id="RCK77268.1"/>
    </source>
</evidence>
<feature type="region of interest" description="Disordered" evidence="1">
    <location>
        <begin position="610"/>
        <end position="631"/>
    </location>
</feature>
<proteinExistence type="predicted"/>
<organism evidence="2 3">
    <name type="scientific">Candidatus Ozemobacter sibiricus</name>
    <dbReference type="NCBI Taxonomy" id="2268124"/>
    <lineage>
        <taxon>Bacteria</taxon>
        <taxon>Candidatus Ozemobacteria</taxon>
        <taxon>Candidatus Ozemobacterales</taxon>
        <taxon>Candidatus Ozemobacteraceae</taxon>
        <taxon>Candidatus Ozemobacter</taxon>
    </lineage>
</organism>
<evidence type="ECO:0000313" key="3">
    <source>
        <dbReference type="Proteomes" id="UP000252355"/>
    </source>
</evidence>
<protein>
    <submittedName>
        <fullName evidence="2">Uncharacterized protein</fullName>
    </submittedName>
</protein>
<gene>
    <name evidence="2" type="ORF">OZSIB_3079</name>
</gene>
<dbReference type="Proteomes" id="UP000252355">
    <property type="component" value="Unassembled WGS sequence"/>
</dbReference>
<dbReference type="AlphaFoldDB" id="A0A367ZGN6"/>
<evidence type="ECO:0000256" key="1">
    <source>
        <dbReference type="SAM" id="MobiDB-lite"/>
    </source>
</evidence>
<comment type="caution">
    <text evidence="2">The sequence shown here is derived from an EMBL/GenBank/DDBJ whole genome shotgun (WGS) entry which is preliminary data.</text>
</comment>
<dbReference type="EMBL" id="QOQW01000034">
    <property type="protein sequence ID" value="RCK77268.1"/>
    <property type="molecule type" value="Genomic_DNA"/>
</dbReference>